<protein>
    <submittedName>
        <fullName evidence="1">Uncharacterized protein</fullName>
    </submittedName>
</protein>
<proteinExistence type="predicted"/>
<dbReference type="EMBL" id="GBEZ01012542">
    <property type="protein sequence ID" value="JAC73352.1"/>
    <property type="molecule type" value="Transcribed_RNA"/>
</dbReference>
<gene>
    <name evidence="1" type="ORF">TSPGSL018_29078</name>
</gene>
<feature type="non-terminal residue" evidence="1">
    <location>
        <position position="1"/>
    </location>
</feature>
<dbReference type="AlphaFoldDB" id="A0A061RK75"/>
<reference evidence="1" key="1">
    <citation type="submission" date="2014-05" db="EMBL/GenBank/DDBJ databases">
        <title>The transcriptome of the halophilic microalga Tetraselmis sp. GSL018 isolated from the Great Salt Lake, Utah.</title>
        <authorList>
            <person name="Jinkerson R.E."/>
            <person name="D'Adamo S."/>
            <person name="Posewitz M.C."/>
        </authorList>
    </citation>
    <scope>NUCLEOTIDE SEQUENCE</scope>
    <source>
        <strain evidence="1">GSL018</strain>
    </source>
</reference>
<evidence type="ECO:0000313" key="1">
    <source>
        <dbReference type="EMBL" id="JAC73352.1"/>
    </source>
</evidence>
<organism evidence="1">
    <name type="scientific">Tetraselmis sp. GSL018</name>
    <dbReference type="NCBI Taxonomy" id="582737"/>
    <lineage>
        <taxon>Eukaryota</taxon>
        <taxon>Viridiplantae</taxon>
        <taxon>Chlorophyta</taxon>
        <taxon>core chlorophytes</taxon>
        <taxon>Chlorodendrophyceae</taxon>
        <taxon>Chlorodendrales</taxon>
        <taxon>Chlorodendraceae</taxon>
        <taxon>Tetraselmis</taxon>
    </lineage>
</organism>
<name>A0A061RK75_9CHLO</name>
<sequence>LAPSRIAPLTARMLPLLPLKEIPDRHQPGQAPTCVGSCSL</sequence>
<accession>A0A061RK75</accession>